<accession>A0A399E5B5</accession>
<evidence type="ECO:0000313" key="2">
    <source>
        <dbReference type="Proteomes" id="UP000265715"/>
    </source>
</evidence>
<comment type="caution">
    <text evidence="1">The sequence shown here is derived from an EMBL/GenBank/DDBJ whole genome shotgun (WGS) entry which is preliminary data.</text>
</comment>
<gene>
    <name evidence="1" type="ORF">Mterra_03580</name>
</gene>
<dbReference type="PROSITE" id="PS51257">
    <property type="entry name" value="PROKAR_LIPOPROTEIN"/>
    <property type="match status" value="1"/>
</dbReference>
<dbReference type="OrthoDB" id="32484at2"/>
<dbReference type="Proteomes" id="UP000265715">
    <property type="component" value="Unassembled WGS sequence"/>
</dbReference>
<evidence type="ECO:0008006" key="3">
    <source>
        <dbReference type="Google" id="ProtNLM"/>
    </source>
</evidence>
<name>A0A399E5B5_9DEIN</name>
<keyword evidence="2" id="KW-1185">Reference proteome</keyword>
<reference evidence="1 2" key="1">
    <citation type="submission" date="2018-08" db="EMBL/GenBank/DDBJ databases">
        <title>Meiothermus terrae DSM 26712 genome sequencing project.</title>
        <authorList>
            <person name="Da Costa M.S."/>
            <person name="Albuquerque L."/>
            <person name="Raposo P."/>
            <person name="Froufe H.J.C."/>
            <person name="Barroso C.S."/>
            <person name="Egas C."/>
        </authorList>
    </citation>
    <scope>NUCLEOTIDE SEQUENCE [LARGE SCALE GENOMIC DNA]</scope>
    <source>
        <strain evidence="1 2">DSM 26712</strain>
    </source>
</reference>
<dbReference type="AlphaFoldDB" id="A0A399E5B5"/>
<evidence type="ECO:0000313" key="1">
    <source>
        <dbReference type="EMBL" id="RIH79665.1"/>
    </source>
</evidence>
<dbReference type="EMBL" id="QXDL01000243">
    <property type="protein sequence ID" value="RIH79665.1"/>
    <property type="molecule type" value="Genomic_DNA"/>
</dbReference>
<proteinExistence type="predicted"/>
<organism evidence="1 2">
    <name type="scientific">Calidithermus terrae</name>
    <dbReference type="NCBI Taxonomy" id="1408545"/>
    <lineage>
        <taxon>Bacteria</taxon>
        <taxon>Thermotogati</taxon>
        <taxon>Deinococcota</taxon>
        <taxon>Deinococci</taxon>
        <taxon>Thermales</taxon>
        <taxon>Thermaceae</taxon>
        <taxon>Calidithermus</taxon>
    </lineage>
</organism>
<dbReference type="RefSeq" id="WP_119316470.1">
    <property type="nucleotide sequence ID" value="NZ_QXDL01000243.1"/>
</dbReference>
<sequence>MRKLALAVAASAVLSGCLPVSVLRTPEPVNGSSVSVGLSGVVGTGGEGGVLPYLAFARGDGETEFNASAQLGVRAGVKQRLEPGLSLDAGLTLPYVLFVPGTVGIPVVVDVGLLAGLEAFYLSPRVQWIGFSVDGQAVSGWVYQLTGGYAFPGFVLELSYLGSFQGGGGLFSLSAAMRL</sequence>
<protein>
    <recommendedName>
        <fullName evidence="3">Lipoprotein</fullName>
    </recommendedName>
</protein>